<dbReference type="InterPro" id="IPR011990">
    <property type="entry name" value="TPR-like_helical_dom_sf"/>
</dbReference>
<dbReference type="EMBL" id="HBIM01019912">
    <property type="protein sequence ID" value="CAE0418133.1"/>
    <property type="molecule type" value="Transcribed_RNA"/>
</dbReference>
<accession>A0A7S3LBU6</accession>
<evidence type="ECO:0000256" key="1">
    <source>
        <dbReference type="SAM" id="Phobius"/>
    </source>
</evidence>
<dbReference type="GO" id="GO:0005741">
    <property type="term" value="C:mitochondrial outer membrane"/>
    <property type="evidence" value="ECO:0007669"/>
    <property type="project" value="TreeGrafter"/>
</dbReference>
<proteinExistence type="predicted"/>
<dbReference type="GO" id="GO:0000422">
    <property type="term" value="P:autophagy of mitochondrion"/>
    <property type="evidence" value="ECO:0007669"/>
    <property type="project" value="TreeGrafter"/>
</dbReference>
<sequence length="163" mass="17836">MGETKSSRKVIRAELDRKLNLSPPSRDLLEELAINVSKTPDDADATFQYAFALSRSLQASELRYSVSMLDSLVSNGYQHQVDCMYGAATALYLLGEYEQARSRCEAILRTQPQSRVAKELHLASMEAQEEREIKRMKNTAAASVGVAAAIGVAAGIASLLLKK</sequence>
<protein>
    <recommendedName>
        <fullName evidence="3">Mitochondrial fission 1 protein</fullName>
    </recommendedName>
</protein>
<evidence type="ECO:0000313" key="2">
    <source>
        <dbReference type="EMBL" id="CAE0418133.1"/>
    </source>
</evidence>
<dbReference type="Pfam" id="PF14853">
    <property type="entry name" value="Fis1_TPR_C"/>
    <property type="match status" value="1"/>
</dbReference>
<dbReference type="InterPro" id="IPR028061">
    <property type="entry name" value="Fis1_TPR_C"/>
</dbReference>
<dbReference type="Gene3D" id="1.25.40.10">
    <property type="entry name" value="Tetratricopeptide repeat domain"/>
    <property type="match status" value="1"/>
</dbReference>
<evidence type="ECO:0008006" key="3">
    <source>
        <dbReference type="Google" id="ProtNLM"/>
    </source>
</evidence>
<feature type="transmembrane region" description="Helical" evidence="1">
    <location>
        <begin position="140"/>
        <end position="161"/>
    </location>
</feature>
<dbReference type="SUPFAM" id="SSF48452">
    <property type="entry name" value="TPR-like"/>
    <property type="match status" value="1"/>
</dbReference>
<dbReference type="InterPro" id="IPR016543">
    <property type="entry name" value="Fis1"/>
</dbReference>
<dbReference type="GO" id="GO:0016559">
    <property type="term" value="P:peroxisome fission"/>
    <property type="evidence" value="ECO:0007669"/>
    <property type="project" value="TreeGrafter"/>
</dbReference>
<dbReference type="GO" id="GO:0000266">
    <property type="term" value="P:mitochondrial fission"/>
    <property type="evidence" value="ECO:0007669"/>
    <property type="project" value="InterPro"/>
</dbReference>
<gene>
    <name evidence="2" type="ORF">ACOF00016_LOCUS15019</name>
</gene>
<name>A0A7S3LBU6_9STRA</name>
<reference evidence="2" key="1">
    <citation type="submission" date="2021-01" db="EMBL/GenBank/DDBJ databases">
        <authorList>
            <person name="Corre E."/>
            <person name="Pelletier E."/>
            <person name="Niang G."/>
            <person name="Scheremetjew M."/>
            <person name="Finn R."/>
            <person name="Kale V."/>
            <person name="Holt S."/>
            <person name="Cochrane G."/>
            <person name="Meng A."/>
            <person name="Brown T."/>
            <person name="Cohen L."/>
        </authorList>
    </citation>
    <scope>NUCLEOTIDE SEQUENCE</scope>
    <source>
        <strain evidence="2">CCMP127</strain>
    </source>
</reference>
<keyword evidence="1" id="KW-1133">Transmembrane helix</keyword>
<organism evidence="2">
    <name type="scientific">Amphora coffeiformis</name>
    <dbReference type="NCBI Taxonomy" id="265554"/>
    <lineage>
        <taxon>Eukaryota</taxon>
        <taxon>Sar</taxon>
        <taxon>Stramenopiles</taxon>
        <taxon>Ochrophyta</taxon>
        <taxon>Bacillariophyta</taxon>
        <taxon>Bacillariophyceae</taxon>
        <taxon>Bacillariophycidae</taxon>
        <taxon>Thalassiophysales</taxon>
        <taxon>Catenulaceae</taxon>
        <taxon>Amphora</taxon>
    </lineage>
</organism>
<keyword evidence="1" id="KW-0472">Membrane</keyword>
<dbReference type="PANTHER" id="PTHR13247:SF0">
    <property type="entry name" value="MITOCHONDRIAL FISSION 1 PROTEIN"/>
    <property type="match status" value="1"/>
</dbReference>
<dbReference type="AlphaFoldDB" id="A0A7S3LBU6"/>
<dbReference type="GO" id="GO:0005778">
    <property type="term" value="C:peroxisomal membrane"/>
    <property type="evidence" value="ECO:0007669"/>
    <property type="project" value="TreeGrafter"/>
</dbReference>
<dbReference type="PANTHER" id="PTHR13247">
    <property type="entry name" value="TETRATRICOPEPTIDE REPEAT PROTEIN 11 TPR REPEAT PROTEIN 11"/>
    <property type="match status" value="1"/>
</dbReference>
<keyword evidence="1" id="KW-0812">Transmembrane</keyword>